<protein>
    <submittedName>
        <fullName evidence="1">Uncharacterized protein</fullName>
    </submittedName>
</protein>
<organism evidence="1 2">
    <name type="scientific">Actinokineospora globicatena</name>
    <dbReference type="NCBI Taxonomy" id="103729"/>
    <lineage>
        <taxon>Bacteria</taxon>
        <taxon>Bacillati</taxon>
        <taxon>Actinomycetota</taxon>
        <taxon>Actinomycetes</taxon>
        <taxon>Pseudonocardiales</taxon>
        <taxon>Pseudonocardiaceae</taxon>
        <taxon>Actinokineospora</taxon>
    </lineage>
</organism>
<proteinExistence type="predicted"/>
<accession>A0A9W6QN60</accession>
<evidence type="ECO:0000313" key="2">
    <source>
        <dbReference type="Proteomes" id="UP001165042"/>
    </source>
</evidence>
<reference evidence="1" key="1">
    <citation type="submission" date="2023-02" db="EMBL/GenBank/DDBJ databases">
        <title>Actinokineospora globicatena NBRC 15670.</title>
        <authorList>
            <person name="Ichikawa N."/>
            <person name="Sato H."/>
            <person name="Tonouchi N."/>
        </authorList>
    </citation>
    <scope>NUCLEOTIDE SEQUENCE</scope>
    <source>
        <strain evidence="1">NBRC 15670</strain>
    </source>
</reference>
<comment type="caution">
    <text evidence="1">The sequence shown here is derived from an EMBL/GenBank/DDBJ whole genome shotgun (WGS) entry which is preliminary data.</text>
</comment>
<dbReference type="EMBL" id="BSSD01000007">
    <property type="protein sequence ID" value="GLW93946.1"/>
    <property type="molecule type" value="Genomic_DNA"/>
</dbReference>
<gene>
    <name evidence="1" type="ORF">Aglo03_47620</name>
</gene>
<keyword evidence="2" id="KW-1185">Reference proteome</keyword>
<sequence>MVNKRLRPTALLRLTRKVARQHKRSLVEEPGRGKGSHRLYLLLDEAGAEVGRIVVPDHARELSWTVLRSIEEALAGELGERWMEEK</sequence>
<name>A0A9W6QN60_9PSEU</name>
<evidence type="ECO:0000313" key="1">
    <source>
        <dbReference type="EMBL" id="GLW93946.1"/>
    </source>
</evidence>
<dbReference type="Proteomes" id="UP001165042">
    <property type="component" value="Unassembled WGS sequence"/>
</dbReference>
<dbReference type="AlphaFoldDB" id="A0A9W6QN60"/>